<evidence type="ECO:0000256" key="1">
    <source>
        <dbReference type="SAM" id="Phobius"/>
    </source>
</evidence>
<keyword evidence="1" id="KW-1133">Transmembrane helix</keyword>
<evidence type="ECO:0000313" key="2">
    <source>
        <dbReference type="EMBL" id="CAA9357611.1"/>
    </source>
</evidence>
<feature type="transmembrane region" description="Helical" evidence="1">
    <location>
        <begin position="46"/>
        <end position="68"/>
    </location>
</feature>
<gene>
    <name evidence="2" type="ORF">AVDCRST_MAG11-3905</name>
</gene>
<keyword evidence="1" id="KW-0812">Transmembrane</keyword>
<organism evidence="2">
    <name type="scientific">uncultured Gemmatimonadaceae bacterium</name>
    <dbReference type="NCBI Taxonomy" id="246130"/>
    <lineage>
        <taxon>Bacteria</taxon>
        <taxon>Pseudomonadati</taxon>
        <taxon>Gemmatimonadota</taxon>
        <taxon>Gemmatimonadia</taxon>
        <taxon>Gemmatimonadales</taxon>
        <taxon>Gemmatimonadaceae</taxon>
        <taxon>environmental samples</taxon>
    </lineage>
</organism>
<feature type="transmembrane region" description="Helical" evidence="1">
    <location>
        <begin position="6"/>
        <end position="25"/>
    </location>
</feature>
<dbReference type="EMBL" id="CADCTU010000830">
    <property type="protein sequence ID" value="CAA9357611.1"/>
    <property type="molecule type" value="Genomic_DNA"/>
</dbReference>
<name>A0A6J4MF30_9BACT</name>
<evidence type="ECO:0008006" key="3">
    <source>
        <dbReference type="Google" id="ProtNLM"/>
    </source>
</evidence>
<protein>
    <recommendedName>
        <fullName evidence="3">Cytochrome oxidase subunit II transmembrane region profile domain-containing protein</fullName>
    </recommendedName>
</protein>
<keyword evidence="1" id="KW-0472">Membrane</keyword>
<proteinExistence type="predicted"/>
<dbReference type="AlphaFoldDB" id="A0A6J4MF30"/>
<reference evidence="2" key="1">
    <citation type="submission" date="2020-02" db="EMBL/GenBank/DDBJ databases">
        <authorList>
            <person name="Meier V. D."/>
        </authorList>
    </citation>
    <scope>NUCLEOTIDE SEQUENCE</scope>
    <source>
        <strain evidence="2">AVDCRST_MAG11</strain>
    </source>
</reference>
<sequence length="92" mass="9305">MSPSLADAIFWVAAVCCAIAQWVILRGTLAAPLAPGSEAPGRRRAEVVWAVVPAVALALVLGATWRALHPPRPAAGTSTGALPVATAAEAAR</sequence>
<accession>A0A6J4MF30</accession>